<dbReference type="InterPro" id="IPR056424">
    <property type="entry name" value="Beta-prop_GEMI5_2nd"/>
</dbReference>
<feature type="region of interest" description="Disordered" evidence="4">
    <location>
        <begin position="1686"/>
        <end position="1723"/>
    </location>
</feature>
<feature type="compositionally biased region" description="Basic and acidic residues" evidence="4">
    <location>
        <begin position="1393"/>
        <end position="1403"/>
    </location>
</feature>
<feature type="compositionally biased region" description="Polar residues" evidence="4">
    <location>
        <begin position="1840"/>
        <end position="1858"/>
    </location>
</feature>
<dbReference type="InterPro" id="IPR001680">
    <property type="entry name" value="WD40_rpt"/>
</dbReference>
<dbReference type="SMART" id="SM00320">
    <property type="entry name" value="WD40"/>
    <property type="match status" value="8"/>
</dbReference>
<evidence type="ECO:0000313" key="8">
    <source>
        <dbReference type="Proteomes" id="UP001162156"/>
    </source>
</evidence>
<evidence type="ECO:0000256" key="4">
    <source>
        <dbReference type="SAM" id="MobiDB-lite"/>
    </source>
</evidence>
<dbReference type="Proteomes" id="UP001162156">
    <property type="component" value="Unassembled WGS sequence"/>
</dbReference>
<dbReference type="Pfam" id="PF23775">
    <property type="entry name" value="Beta-prop_RIG_2nd"/>
    <property type="match status" value="1"/>
</dbReference>
<protein>
    <submittedName>
        <fullName evidence="7">Uncharacterized protein</fullName>
    </submittedName>
</protein>
<dbReference type="GO" id="GO:0005634">
    <property type="term" value="C:nucleus"/>
    <property type="evidence" value="ECO:0007669"/>
    <property type="project" value="TreeGrafter"/>
</dbReference>
<keyword evidence="8" id="KW-1185">Reference proteome</keyword>
<dbReference type="InterPro" id="IPR036322">
    <property type="entry name" value="WD40_repeat_dom_sf"/>
</dbReference>
<feature type="region of interest" description="Disordered" evidence="4">
    <location>
        <begin position="716"/>
        <end position="746"/>
    </location>
</feature>
<dbReference type="PROSITE" id="PS00678">
    <property type="entry name" value="WD_REPEATS_1"/>
    <property type="match status" value="1"/>
</dbReference>
<dbReference type="InterPro" id="IPR052640">
    <property type="entry name" value="Gemin-5"/>
</dbReference>
<name>A0AAV8WI88_9CUCU</name>
<keyword evidence="2" id="KW-0677">Repeat</keyword>
<evidence type="ECO:0000256" key="1">
    <source>
        <dbReference type="ARBA" id="ARBA00022574"/>
    </source>
</evidence>
<evidence type="ECO:0000259" key="5">
    <source>
        <dbReference type="Pfam" id="PF23774"/>
    </source>
</evidence>
<feature type="repeat" description="WD" evidence="3">
    <location>
        <begin position="71"/>
        <end position="111"/>
    </location>
</feature>
<dbReference type="Pfam" id="PF23774">
    <property type="entry name" value="TPR_GEMI5"/>
    <property type="match status" value="1"/>
</dbReference>
<feature type="repeat" description="WD" evidence="3">
    <location>
        <begin position="1281"/>
        <end position="1323"/>
    </location>
</feature>
<feature type="domain" description="Gem-associated protein 5 TPR" evidence="5">
    <location>
        <begin position="1455"/>
        <end position="1657"/>
    </location>
</feature>
<evidence type="ECO:0000256" key="2">
    <source>
        <dbReference type="ARBA" id="ARBA00022737"/>
    </source>
</evidence>
<dbReference type="PROSITE" id="PS50082">
    <property type="entry name" value="WD_REPEATS_2"/>
    <property type="match status" value="2"/>
</dbReference>
<dbReference type="GO" id="GO:0003730">
    <property type="term" value="F:mRNA 3'-UTR binding"/>
    <property type="evidence" value="ECO:0007669"/>
    <property type="project" value="TreeGrafter"/>
</dbReference>
<dbReference type="GO" id="GO:0000387">
    <property type="term" value="P:spliceosomal snRNP assembly"/>
    <property type="evidence" value="ECO:0007669"/>
    <property type="project" value="TreeGrafter"/>
</dbReference>
<evidence type="ECO:0000256" key="3">
    <source>
        <dbReference type="PROSITE-ProRule" id="PRU00221"/>
    </source>
</evidence>
<keyword evidence="1 3" id="KW-0853">WD repeat</keyword>
<organism evidence="7 8">
    <name type="scientific">Rhamnusium bicolor</name>
    <dbReference type="NCBI Taxonomy" id="1586634"/>
    <lineage>
        <taxon>Eukaryota</taxon>
        <taxon>Metazoa</taxon>
        <taxon>Ecdysozoa</taxon>
        <taxon>Arthropoda</taxon>
        <taxon>Hexapoda</taxon>
        <taxon>Insecta</taxon>
        <taxon>Pterygota</taxon>
        <taxon>Neoptera</taxon>
        <taxon>Endopterygota</taxon>
        <taxon>Coleoptera</taxon>
        <taxon>Polyphaga</taxon>
        <taxon>Cucujiformia</taxon>
        <taxon>Chrysomeloidea</taxon>
        <taxon>Cerambycidae</taxon>
        <taxon>Lepturinae</taxon>
        <taxon>Rhagiini</taxon>
        <taxon>Rhamnusium</taxon>
    </lineage>
</organism>
<feature type="region of interest" description="Disordered" evidence="4">
    <location>
        <begin position="1387"/>
        <end position="1406"/>
    </location>
</feature>
<dbReference type="PANTHER" id="PTHR46362:SF1">
    <property type="entry name" value="GEM-ASSOCIATED PROTEIN 5"/>
    <property type="match status" value="1"/>
</dbReference>
<dbReference type="GO" id="GO:0032797">
    <property type="term" value="C:SMN complex"/>
    <property type="evidence" value="ECO:0007669"/>
    <property type="project" value="TreeGrafter"/>
</dbReference>
<dbReference type="InterPro" id="IPR019775">
    <property type="entry name" value="WD40_repeat_CS"/>
</dbReference>
<dbReference type="InterPro" id="IPR015943">
    <property type="entry name" value="WD40/YVTN_repeat-like_dom_sf"/>
</dbReference>
<accession>A0AAV8WI88</accession>
<feature type="domain" description="Gem-associated protein 5 second beta-propeller" evidence="6">
    <location>
        <begin position="1086"/>
        <end position="1350"/>
    </location>
</feature>
<gene>
    <name evidence="7" type="ORF">NQ314_021212</name>
</gene>
<dbReference type="InterPro" id="IPR056421">
    <property type="entry name" value="TPR_GEMI5"/>
</dbReference>
<evidence type="ECO:0000259" key="6">
    <source>
        <dbReference type="Pfam" id="PF23775"/>
    </source>
</evidence>
<sequence length="1858" mass="206483">MNPLVIPPSPNWFETSILACAPDNTLIIICVTINKSWGQPNKLLVTAAADRIIKCWNVETMEKKCSHMEHINHNRGPVVGAAFAGDDRVISASEDGGVVVWNIKSNQTVYLKYLFSFKVTITCISTCPHSTWLAAFGLKNGLVLVTDLRRVMISLYYLYHGVQYQLMFFQKKPYNCVGTDKVSMSITDEFDEDNQEVAECNKNVISENICESKTTACQQSKDTDSTSLILTDSKDTNNKLVKNDNVNVSTSKPELVKSDNIDASISKPELVKSDNIDVSTSKPELVKSDNIDASISKPELVESDNIDVSTSKPELVKNDIIDASISKPELVESDNIDVSTSEPELVKSDNIDASISKPELVKSDNIDASISKPELVESDNIGVSTSKPELVKSDYIDASISKPELVESDNIDVSTSKPKYNKKNLWTDLKHADDDDLPQDFIEKDRIHPLLKMYDSGDDDFLKECQRLKNKILGTVPQDTSSSGVIAEEKLDRPVLKAEEGHNEYNTCQNKQKPELKLKSEEATDAKYLDEAGSASINDVNDDQALGLNVTDDEKCVAASDTITSENVEPINCTAKLSLAEFINHKSNIKEVSSTEGPVTPTLSGYVIINTESIEGIPSTEANGETSISDVKIPLSAKTVSIEKSDNTEDKSITKDVFSAEDDEVLTVEIKTEAIKTSCNDIEDEGSIKKISPTEDNDEVSSSDKSIIEEVEDNVDLPFGGSCDDIEDEGSIKKISPTEDSEEVSSNDIKEIPLIDLKMSPEKMSKIVGDKNIIEEVEDIVDLPFDGSCDDIEDEGSIKKISPTEDSEEVSSNDIKEIPLIDSKMSPEKMSKIVGDKRCIEEVEDNVDLPLGVKSELPLIPSSGSTENESSSMEDRIALQVVPLIQHKENVPSWKITPTILPTSNSNGTEDKSMNLPTREITRDTVGREEKPRKEFLLASSSIDGNIYIWRAGTDGRMQTFLSVPNKSNHRKSRSNADRMRIVLCWVTPTMLLSSSKSAELIQWYLPKPIKEKQYRIIHNDHSPLLFSIAAPIILLNEANWLNEKKLNAWTVGQDRMLLSTSLEKERTNLACYPTLGRAECFALSPLDPNRIQGKVVTLAWHPTNELILAFGTSEGRIGCLDTNKLKAPKILPDFFKSLVHKIEWGPMFGNKEDIGLFAVAEGKLVMFRTSVDFIEPQEVDTPDSNNYVYTFAWKQDYSILLVGTKTGAIITYSTDLQILSTQYLQHKVQYIYWHPESTQSDVNVSKYCRWFAAVCNFKDLIVFDLEIKSDNYETKIVAKYEGRGEMINCAAWSPYVAGDLVVARDDGIAEVWNVESEKVLSTFVDTNFEGLLTVIWSPLDPDFIISSGKDHTTRIWRISDFPGRDERESGFGFKFKEESHEKKSECNSSLPKVEKAPEELVKPKKSNKSNNIFPNLYPPTDPSDIVCDLRKLLEWKESLNSTEKGDGDHGPNILSLFGNSDRVLKLMDLNACIHKQRGKHKLNSILSLIKGDISATIKEAIEERRVTPWIITMAPMVSPKLWQLACDVYAQQLAVEPDSDPLEVATFFLMCHKVEDAIHILCDGGLYREALALAKCRLPASDGAIKNIIEKWLKHAMTVGNFEVAAQCNIFLGKYESAASALFRRSDTEILNFAAELAEKSGNEDLHKAILLRYNVFKSEASEKLVELPSRSEAILKYEQITTNDENGSSALQETHRNEEVQVESNTEGNGMEQDNDTVGNKNTMKECEKALEAEDEPLNEKSEVAKEENLLSAELNGNISDDIKELSENVEEYKVPREKSSGATIVISVGSTSKSSEDICSNGTIVTEEKSEISEKENCGLLSTEDVETLLSSPKFELSSSETESIDFNKNSGDKC</sequence>
<dbReference type="SUPFAM" id="SSF50978">
    <property type="entry name" value="WD40 repeat-like"/>
    <property type="match status" value="2"/>
</dbReference>
<proteinExistence type="predicted"/>
<comment type="caution">
    <text evidence="7">The sequence shown here is derived from an EMBL/GenBank/DDBJ whole genome shotgun (WGS) entry which is preliminary data.</text>
</comment>
<dbReference type="EMBL" id="JANEYF010005896">
    <property type="protein sequence ID" value="KAJ8926424.1"/>
    <property type="molecule type" value="Genomic_DNA"/>
</dbReference>
<dbReference type="PANTHER" id="PTHR46362">
    <property type="entry name" value="GEM-ASSOCIATED PROTEIN 5"/>
    <property type="match status" value="1"/>
</dbReference>
<feature type="region of interest" description="Disordered" evidence="4">
    <location>
        <begin position="1835"/>
        <end position="1858"/>
    </location>
</feature>
<reference evidence="7" key="1">
    <citation type="journal article" date="2023" name="Insect Mol. Biol.">
        <title>Genome sequencing provides insights into the evolution of gene families encoding plant cell wall-degrading enzymes in longhorned beetles.</title>
        <authorList>
            <person name="Shin N.R."/>
            <person name="Okamura Y."/>
            <person name="Kirsch R."/>
            <person name="Pauchet Y."/>
        </authorList>
    </citation>
    <scope>NUCLEOTIDE SEQUENCE</scope>
    <source>
        <strain evidence="7">RBIC_L_NR</strain>
    </source>
</reference>
<dbReference type="Gene3D" id="2.130.10.10">
    <property type="entry name" value="YVTN repeat-like/Quinoprotein amine dehydrogenase"/>
    <property type="match status" value="2"/>
</dbReference>
<evidence type="ECO:0000313" key="7">
    <source>
        <dbReference type="EMBL" id="KAJ8926424.1"/>
    </source>
</evidence>